<sequence>MRISATDIDDGNNSRVAYSLERNPGYFRIDSNNGVIFLDKPIDMDPGHKFTMTGRAEDSGSPPRMTEIELEVLVVESHKKAPTFVDGGATWDITLPENYSNYTAALPNGVFKAVSNVPEDSEVIFTLVSGATEQTNKLGTFILETKGDTAFIKLGSALDYETINEYTLTLGVRNKHKLAAETSINVFVTDVNDHIPSFNFKEVPEGIVLENEPPGTPVMQVRAIDIDGTSANNIVSYKLDENSKHRDLFQIDKDTGNITTLREFDREENNRYQIKVIAYDNSPSALKNNGEPNTAELSFWINIGDKNDNPPVFTQKIYVAEEIPENANTNALVTEVKALDKDTASPVTYDILEGNVGDAFYIENTTGKIRVKNQLDYESITAYTLTVRAFDGKYNDTAKVEIKIANVNDNPPVFLKFNNNITIQEEMIVEGCIANLEAYDPDIQDRSAPQHIQFDVVKEDQKALLSIDEQGCLRLIKPLDRDPPNGSPVWQVLIAANDEDGGPSSLQSTAELIIILEDINDNAPILDMVQPVVWRENQPPGKITTLKAKDYDSEANGAPFKFRIDDSAGPEITNNFAIRNDEELEALVTFDREDRKMYLLPIAITDSGIPPLTGTSTLTIVIGDENDNPMKPGQSNIFVYNYKGEAPDTEVGRVYVEDPDDWDLPDKYFVWKNENHPNFDLNSNTGMITMLSHIPDGTYTLEFTVTEEAPLIPRHSVDAIVNITIKVIPEEAVDKSGSIRFAGITAPEFVAPGPNGSPSKQELLRWRLASLLNVSVENVDVFTVLHSPHNTNGTQLDVRYSAHGSPYRQPEKLNNLLAAHQEEIEQELGLTILMVNIDECLMEKVFCETESCTNFLNKSNVPYAVYTNTSSFVGVRAVVDPLCNCKVKERPICLNGGTPIGPFNCECIDGFEGPYCELISIGFHGKGWALYPPLSACEEARVSLEVTPYTEDGLILYVGPLRYNPALHVQDFMSLELRSGFPRLLMDYGTGTVFVENKQIKLSDNKPHHIDVIWSKTSIELKVDNCQMSSCLALTTPQGPNEFLNVNGPVQLGGTTIDLLSLSKLMNWTHVPTSEGFSGCIRNLTFNEKTYNLGYPSDSKNVNPGCTMEMAKAVSFGIDSNFLVAILGEERTPIIRPDHDLNPSIPAIYYESDALDHVTTAKAPLSIDLTADDGEISGSCTQVLLLAVVVHRRKTDDMFKDTDDIRENIINYEDEGGGEGDMTGYDLNVLRLMYDQDGLPIVDKPPLKESYHTQSAPEEVPDICGFLDAKKKVCDNDPETYPFDDVRHYAYEGDGNSTGSLSSLASVVKYLNLVSPLAGTDENDLNFDDLSNFGPRFRKLADMYGEDPSDEEEEENFHNAASESWC</sequence>
<evidence type="ECO:0000256" key="7">
    <source>
        <dbReference type="ARBA" id="ARBA00022889"/>
    </source>
</evidence>
<dbReference type="Pfam" id="PF00028">
    <property type="entry name" value="Cadherin"/>
    <property type="match status" value="4"/>
</dbReference>
<evidence type="ECO:0000256" key="11">
    <source>
        <dbReference type="ARBA" id="ARBA00023180"/>
    </source>
</evidence>
<dbReference type="InterPro" id="IPR000742">
    <property type="entry name" value="EGF"/>
</dbReference>
<dbReference type="GO" id="GO:0005509">
    <property type="term" value="F:calcium ion binding"/>
    <property type="evidence" value="ECO:0007669"/>
    <property type="project" value="UniProtKB-UniRule"/>
</dbReference>
<dbReference type="Pfam" id="PF24811">
    <property type="entry name" value="Ig_Shg"/>
    <property type="match status" value="1"/>
</dbReference>
<dbReference type="CDD" id="cd00110">
    <property type="entry name" value="LamG"/>
    <property type="match status" value="1"/>
</dbReference>
<comment type="function">
    <text evidence="15">Cadherins are calcium-dependent cell adhesion proteins.</text>
</comment>
<dbReference type="PRINTS" id="PR00205">
    <property type="entry name" value="CADHERIN"/>
</dbReference>
<gene>
    <name evidence="19" type="ORF">TGEB3V08_LOCUS6369</name>
</gene>
<dbReference type="GO" id="GO:0005912">
    <property type="term" value="C:adherens junction"/>
    <property type="evidence" value="ECO:0007669"/>
    <property type="project" value="TreeGrafter"/>
</dbReference>
<name>A0A7R9PM96_TIMGE</name>
<evidence type="ECO:0000256" key="16">
    <source>
        <dbReference type="SAM" id="MobiDB-lite"/>
    </source>
</evidence>
<dbReference type="CDD" id="cd11304">
    <property type="entry name" value="Cadherin_repeat"/>
    <property type="match status" value="6"/>
</dbReference>
<evidence type="ECO:0000259" key="18">
    <source>
        <dbReference type="PROSITE" id="PS50268"/>
    </source>
</evidence>
<dbReference type="SMART" id="SM00282">
    <property type="entry name" value="LamG"/>
    <property type="match status" value="1"/>
</dbReference>
<dbReference type="GO" id="GO:0045296">
    <property type="term" value="F:cadherin binding"/>
    <property type="evidence" value="ECO:0007669"/>
    <property type="project" value="TreeGrafter"/>
</dbReference>
<evidence type="ECO:0000256" key="5">
    <source>
        <dbReference type="ARBA" id="ARBA00022737"/>
    </source>
</evidence>
<evidence type="ECO:0000256" key="15">
    <source>
        <dbReference type="RuleBase" id="RU004357"/>
    </source>
</evidence>
<comment type="caution">
    <text evidence="13">Lacks conserved residue(s) required for the propagation of feature annotation.</text>
</comment>
<dbReference type="FunFam" id="2.60.120.200:FF:000214">
    <property type="entry name" value="DE cadherin-like protein"/>
    <property type="match status" value="1"/>
</dbReference>
<keyword evidence="10" id="KW-1015">Disulfide bond</keyword>
<protein>
    <recommendedName>
        <fullName evidence="20">DE-cadherin</fullName>
    </recommendedName>
</protein>
<evidence type="ECO:0008006" key="20">
    <source>
        <dbReference type="Google" id="ProtNLM"/>
    </source>
</evidence>
<dbReference type="SUPFAM" id="SSF49899">
    <property type="entry name" value="Concanavalin A-like lectins/glucanases"/>
    <property type="match status" value="1"/>
</dbReference>
<feature type="domain" description="Cadherin" evidence="18">
    <location>
        <begin position="415"/>
        <end position="526"/>
    </location>
</feature>
<evidence type="ECO:0000256" key="6">
    <source>
        <dbReference type="ARBA" id="ARBA00022837"/>
    </source>
</evidence>
<evidence type="ECO:0000313" key="19">
    <source>
        <dbReference type="EMBL" id="CAD7596378.1"/>
    </source>
</evidence>
<reference evidence="19" key="1">
    <citation type="submission" date="2020-11" db="EMBL/GenBank/DDBJ databases">
        <authorList>
            <person name="Tran Van P."/>
        </authorList>
    </citation>
    <scope>NUCLEOTIDE SEQUENCE</scope>
</reference>
<dbReference type="InterPro" id="IPR027397">
    <property type="entry name" value="Catenin-bd_sf"/>
</dbReference>
<keyword evidence="5" id="KW-0677">Repeat</keyword>
<feature type="domain" description="Laminin G" evidence="17">
    <location>
        <begin position="918"/>
        <end position="1106"/>
    </location>
</feature>
<keyword evidence="3 14" id="KW-0812">Transmembrane</keyword>
<dbReference type="GO" id="GO:0007163">
    <property type="term" value="P:establishment or maintenance of cell polarity"/>
    <property type="evidence" value="ECO:0007669"/>
    <property type="project" value="UniProtKB-ARBA"/>
</dbReference>
<dbReference type="FunFam" id="2.60.40.60:FF:000280">
    <property type="entry name" value="AGAP007203-PA-like protein"/>
    <property type="match status" value="1"/>
</dbReference>
<evidence type="ECO:0000256" key="4">
    <source>
        <dbReference type="ARBA" id="ARBA00022729"/>
    </source>
</evidence>
<dbReference type="PROSITE" id="PS50025">
    <property type="entry name" value="LAM_G_DOMAIN"/>
    <property type="match status" value="1"/>
</dbReference>
<dbReference type="Gene3D" id="2.10.25.10">
    <property type="entry name" value="Laminin"/>
    <property type="match status" value="1"/>
</dbReference>
<dbReference type="PROSITE" id="PS00022">
    <property type="entry name" value="EGF_1"/>
    <property type="match status" value="1"/>
</dbReference>
<dbReference type="GO" id="GO:0001736">
    <property type="term" value="P:establishment of planar polarity"/>
    <property type="evidence" value="ECO:0007669"/>
    <property type="project" value="UniProtKB-ARBA"/>
</dbReference>
<dbReference type="InterPro" id="IPR015919">
    <property type="entry name" value="Cadherin-like_sf"/>
</dbReference>
<evidence type="ECO:0000256" key="10">
    <source>
        <dbReference type="ARBA" id="ARBA00023157"/>
    </source>
</evidence>
<dbReference type="InterPro" id="IPR039808">
    <property type="entry name" value="Cadherin"/>
</dbReference>
<dbReference type="GO" id="GO:0009887">
    <property type="term" value="P:animal organ morphogenesis"/>
    <property type="evidence" value="ECO:0007669"/>
    <property type="project" value="UniProtKB-ARBA"/>
</dbReference>
<dbReference type="GO" id="GO:0016477">
    <property type="term" value="P:cell migration"/>
    <property type="evidence" value="ECO:0007669"/>
    <property type="project" value="TreeGrafter"/>
</dbReference>
<dbReference type="InterPro" id="IPR013320">
    <property type="entry name" value="ConA-like_dom_sf"/>
</dbReference>
<dbReference type="InterPro" id="IPR002126">
    <property type="entry name" value="Cadherin-like_dom"/>
</dbReference>
<dbReference type="SUPFAM" id="SSF49313">
    <property type="entry name" value="Cadherin-like"/>
    <property type="match status" value="7"/>
</dbReference>
<evidence type="ECO:0000256" key="2">
    <source>
        <dbReference type="ARBA" id="ARBA00022536"/>
    </source>
</evidence>
<dbReference type="PANTHER" id="PTHR24027">
    <property type="entry name" value="CADHERIN-23"/>
    <property type="match status" value="1"/>
</dbReference>
<dbReference type="GO" id="GO:0016339">
    <property type="term" value="P:calcium-dependent cell-cell adhesion via plasma membrane cell adhesion molecules"/>
    <property type="evidence" value="ECO:0007669"/>
    <property type="project" value="TreeGrafter"/>
</dbReference>
<evidence type="ECO:0000256" key="1">
    <source>
        <dbReference type="ARBA" id="ARBA00004251"/>
    </source>
</evidence>
<dbReference type="GO" id="GO:0016342">
    <property type="term" value="C:catenin complex"/>
    <property type="evidence" value="ECO:0007669"/>
    <property type="project" value="TreeGrafter"/>
</dbReference>
<feature type="region of interest" description="Disordered" evidence="16">
    <location>
        <begin position="1345"/>
        <end position="1366"/>
    </location>
</feature>
<dbReference type="Gene3D" id="4.10.900.10">
    <property type="entry name" value="TCF3-CBD (Catenin binding domain)"/>
    <property type="match status" value="1"/>
</dbReference>
<dbReference type="EMBL" id="OE841590">
    <property type="protein sequence ID" value="CAD7596378.1"/>
    <property type="molecule type" value="Genomic_DNA"/>
</dbReference>
<dbReference type="InterPro" id="IPR001791">
    <property type="entry name" value="Laminin_G"/>
</dbReference>
<accession>A0A7R9PM96</accession>
<dbReference type="GO" id="GO:0034332">
    <property type="term" value="P:adherens junction organization"/>
    <property type="evidence" value="ECO:0007669"/>
    <property type="project" value="TreeGrafter"/>
</dbReference>
<evidence type="ECO:0000256" key="8">
    <source>
        <dbReference type="ARBA" id="ARBA00022989"/>
    </source>
</evidence>
<evidence type="ECO:0000259" key="17">
    <source>
        <dbReference type="PROSITE" id="PS50025"/>
    </source>
</evidence>
<dbReference type="InterPro" id="IPR020894">
    <property type="entry name" value="Cadherin_CS"/>
</dbReference>
<dbReference type="FunFam" id="4.10.900.10:FF:000012">
    <property type="entry name" value="Putative DE-cadherin"/>
    <property type="match status" value="1"/>
</dbReference>
<dbReference type="GO" id="GO:0008104">
    <property type="term" value="P:intracellular protein localization"/>
    <property type="evidence" value="ECO:0007669"/>
    <property type="project" value="UniProtKB-ARBA"/>
</dbReference>
<dbReference type="GO" id="GO:0007424">
    <property type="term" value="P:open tracheal system development"/>
    <property type="evidence" value="ECO:0007669"/>
    <property type="project" value="UniProtKB-ARBA"/>
</dbReference>
<feature type="domain" description="Cadherin" evidence="18">
    <location>
        <begin position="322"/>
        <end position="414"/>
    </location>
</feature>
<keyword evidence="8" id="KW-1133">Transmembrane helix</keyword>
<dbReference type="GO" id="GO:0000902">
    <property type="term" value="P:cell morphogenesis"/>
    <property type="evidence" value="ECO:0007669"/>
    <property type="project" value="TreeGrafter"/>
</dbReference>
<evidence type="ECO:0000256" key="9">
    <source>
        <dbReference type="ARBA" id="ARBA00023136"/>
    </source>
</evidence>
<feature type="compositionally biased region" description="Acidic residues" evidence="16">
    <location>
        <begin position="1345"/>
        <end position="1355"/>
    </location>
</feature>
<dbReference type="GO" id="GO:0030855">
    <property type="term" value="P:epithelial cell differentiation"/>
    <property type="evidence" value="ECO:0007669"/>
    <property type="project" value="UniProtKB-ARBA"/>
</dbReference>
<feature type="domain" description="Cadherin" evidence="18">
    <location>
        <begin position="1"/>
        <end position="84"/>
    </location>
</feature>
<dbReference type="PROSITE" id="PS01186">
    <property type="entry name" value="EGF_2"/>
    <property type="match status" value="1"/>
</dbReference>
<dbReference type="GO" id="GO:0007156">
    <property type="term" value="P:homophilic cell adhesion via plasma membrane adhesion molecules"/>
    <property type="evidence" value="ECO:0007669"/>
    <property type="project" value="InterPro"/>
</dbReference>
<evidence type="ECO:0000256" key="13">
    <source>
        <dbReference type="PROSITE-ProRule" id="PRU00122"/>
    </source>
</evidence>
<dbReference type="SMART" id="SM00112">
    <property type="entry name" value="CA"/>
    <property type="match status" value="6"/>
</dbReference>
<dbReference type="InterPro" id="IPR056370">
    <property type="entry name" value="Shg-like_Ig-like"/>
</dbReference>
<keyword evidence="2" id="KW-0245">EGF-like domain</keyword>
<feature type="domain" description="Cadherin" evidence="18">
    <location>
        <begin position="87"/>
        <end position="198"/>
    </location>
</feature>
<feature type="domain" description="Cadherin" evidence="18">
    <location>
        <begin position="536"/>
        <end position="634"/>
    </location>
</feature>
<dbReference type="FunFam" id="2.60.40.60:FF:000272">
    <property type="entry name" value="DE cadherin-like protein"/>
    <property type="match status" value="1"/>
</dbReference>
<keyword evidence="4" id="KW-0732">Signal</keyword>
<feature type="domain" description="Cadherin" evidence="18">
    <location>
        <begin position="200"/>
        <end position="313"/>
    </location>
</feature>
<comment type="subcellular location">
    <subcellularLocation>
        <location evidence="1 14">Cell membrane</location>
        <topology evidence="1 14">Single-pass type I membrane protein</topology>
    </subcellularLocation>
</comment>
<evidence type="ECO:0000256" key="14">
    <source>
        <dbReference type="RuleBase" id="RU003318"/>
    </source>
</evidence>
<keyword evidence="7 14" id="KW-0130">Cell adhesion</keyword>
<keyword evidence="6 12" id="KW-0106">Calcium</keyword>
<dbReference type="Gene3D" id="2.60.40.60">
    <property type="entry name" value="Cadherins"/>
    <property type="match status" value="6"/>
</dbReference>
<proteinExistence type="predicted"/>
<dbReference type="PROSITE" id="PS50268">
    <property type="entry name" value="CADHERIN_2"/>
    <property type="match status" value="6"/>
</dbReference>
<evidence type="ECO:0000256" key="12">
    <source>
        <dbReference type="PROSITE-ProRule" id="PRU00043"/>
    </source>
</evidence>
<keyword evidence="9" id="KW-0472">Membrane</keyword>
<dbReference type="PROSITE" id="PS00232">
    <property type="entry name" value="CADHERIN_1"/>
    <property type="match status" value="3"/>
</dbReference>
<dbReference type="FunFam" id="2.60.40.60:FF:000032">
    <property type="entry name" value="FAT atypical cadherin 1"/>
    <property type="match status" value="1"/>
</dbReference>
<organism evidence="19">
    <name type="scientific">Timema genevievae</name>
    <name type="common">Walking stick</name>
    <dbReference type="NCBI Taxonomy" id="629358"/>
    <lineage>
        <taxon>Eukaryota</taxon>
        <taxon>Metazoa</taxon>
        <taxon>Ecdysozoa</taxon>
        <taxon>Arthropoda</taxon>
        <taxon>Hexapoda</taxon>
        <taxon>Insecta</taxon>
        <taxon>Pterygota</taxon>
        <taxon>Neoptera</taxon>
        <taxon>Polyneoptera</taxon>
        <taxon>Phasmatodea</taxon>
        <taxon>Timematodea</taxon>
        <taxon>Timematoidea</taxon>
        <taxon>Timematidae</taxon>
        <taxon>Timema</taxon>
    </lineage>
</organism>
<dbReference type="PANTHER" id="PTHR24027:SF422">
    <property type="entry name" value="CADHERIN DOMAIN-CONTAINING PROTEIN"/>
    <property type="match status" value="1"/>
</dbReference>
<dbReference type="Pfam" id="PF01049">
    <property type="entry name" value="CADH_Y-type_LIR"/>
    <property type="match status" value="1"/>
</dbReference>
<dbReference type="GO" id="GO:0008013">
    <property type="term" value="F:beta-catenin binding"/>
    <property type="evidence" value="ECO:0007669"/>
    <property type="project" value="TreeGrafter"/>
</dbReference>
<dbReference type="Gene3D" id="2.60.120.200">
    <property type="match status" value="1"/>
</dbReference>
<dbReference type="InterPro" id="IPR000233">
    <property type="entry name" value="Cadherin_Y-type_LIR"/>
</dbReference>
<dbReference type="GO" id="GO:0044331">
    <property type="term" value="P:cell-cell adhesion mediated by cadherin"/>
    <property type="evidence" value="ECO:0007669"/>
    <property type="project" value="TreeGrafter"/>
</dbReference>
<dbReference type="Pfam" id="PF02210">
    <property type="entry name" value="Laminin_G_2"/>
    <property type="match status" value="1"/>
</dbReference>
<evidence type="ECO:0000256" key="3">
    <source>
        <dbReference type="ARBA" id="ARBA00022692"/>
    </source>
</evidence>
<dbReference type="GO" id="GO:0007043">
    <property type="term" value="P:cell-cell junction assembly"/>
    <property type="evidence" value="ECO:0007669"/>
    <property type="project" value="TreeGrafter"/>
</dbReference>
<dbReference type="GO" id="GO:0048589">
    <property type="term" value="P:developmental growth"/>
    <property type="evidence" value="ECO:0007669"/>
    <property type="project" value="UniProtKB-ARBA"/>
</dbReference>
<keyword evidence="11" id="KW-0325">Glycoprotein</keyword>